<proteinExistence type="predicted"/>
<dbReference type="PANTHER" id="PTHR34400:SF4">
    <property type="entry name" value="MEMBRANE PROTEIN"/>
    <property type="match status" value="1"/>
</dbReference>
<dbReference type="InterPro" id="IPR012347">
    <property type="entry name" value="Ferritin-like"/>
</dbReference>
<dbReference type="InterPro" id="IPR026820">
    <property type="entry name" value="VioB/RebD_dom"/>
</dbReference>
<feature type="domain" description="Iminophenyl-pyruvate dimer synthase" evidence="1">
    <location>
        <begin position="25"/>
        <end position="229"/>
    </location>
</feature>
<evidence type="ECO:0000313" key="2">
    <source>
        <dbReference type="EMBL" id="RDZ29501.1"/>
    </source>
</evidence>
<sequence>MIRLRPEIISAIRAVEDPIDLHRYLQCAVELEHSTIPPYLTAMLSLRPGTNLRIAALIRSIIVQEMLHMSIAGNILIAIGGHPQIDKRGFVPDYPGPLPMDIGNGLIVGIEAFSIPLVKNVFMAIEEPEQEIPIKLSAAEQGYATIGQFYDAIQERIRALGPSIFTHKTAPPQVVAPRWFTPDKLFPIVDVDSACHAIDIIKLEGEGTALDPFQAPGEPAHFYTFGSIVAGRELVVTTDGYAYAGTPIEFDPSGVWPLRPNCKIADFTVGSQARTRIEQFAYNYSALLNALHITFNGHPETLDRAIGLMYDLRVLAVAMMQTVADPDSGQTVGPSFEYVKTQGGMP</sequence>
<keyword evidence="3" id="KW-1185">Reference proteome</keyword>
<evidence type="ECO:0000259" key="1">
    <source>
        <dbReference type="Pfam" id="PF12902"/>
    </source>
</evidence>
<dbReference type="Proteomes" id="UP000264492">
    <property type="component" value="Unassembled WGS sequence"/>
</dbReference>
<reference evidence="2 3" key="1">
    <citation type="submission" date="2018-08" db="EMBL/GenBank/DDBJ databases">
        <title>Lysobacter sp. zong2l5, whole genome shotgun sequence.</title>
        <authorList>
            <person name="Zhang X."/>
            <person name="Feng G."/>
            <person name="Zhu H."/>
        </authorList>
    </citation>
    <scope>NUCLEOTIDE SEQUENCE [LARGE SCALE GENOMIC DNA]</scope>
    <source>
        <strain evidence="3">zong2l5</strain>
    </source>
</reference>
<dbReference type="Pfam" id="PF12902">
    <property type="entry name" value="Ferritin-like"/>
    <property type="match status" value="1"/>
</dbReference>
<accession>A0A371K6C2</accession>
<dbReference type="OrthoDB" id="9795032at2"/>
<dbReference type="Gene3D" id="1.20.1260.10">
    <property type="match status" value="1"/>
</dbReference>
<dbReference type="EMBL" id="QTSU01000001">
    <property type="protein sequence ID" value="RDZ29501.1"/>
    <property type="molecule type" value="Genomic_DNA"/>
</dbReference>
<gene>
    <name evidence="2" type="ORF">DX914_10610</name>
</gene>
<dbReference type="RefSeq" id="WP_115858939.1">
    <property type="nucleotide sequence ID" value="NZ_QTSU01000001.1"/>
</dbReference>
<dbReference type="AlphaFoldDB" id="A0A371K6C2"/>
<name>A0A371K6C2_9GAMM</name>
<protein>
    <recommendedName>
        <fullName evidence="1">Iminophenyl-pyruvate dimer synthase domain-containing protein</fullName>
    </recommendedName>
</protein>
<dbReference type="PANTHER" id="PTHR34400">
    <property type="match status" value="1"/>
</dbReference>
<evidence type="ECO:0000313" key="3">
    <source>
        <dbReference type="Proteomes" id="UP000264492"/>
    </source>
</evidence>
<comment type="caution">
    <text evidence="2">The sequence shown here is derived from an EMBL/GenBank/DDBJ whole genome shotgun (WGS) entry which is preliminary data.</text>
</comment>
<organism evidence="2 3">
    <name type="scientific">Lysobacter silvisoli</name>
    <dbReference type="NCBI Taxonomy" id="2293254"/>
    <lineage>
        <taxon>Bacteria</taxon>
        <taxon>Pseudomonadati</taxon>
        <taxon>Pseudomonadota</taxon>
        <taxon>Gammaproteobacteria</taxon>
        <taxon>Lysobacterales</taxon>
        <taxon>Lysobacteraceae</taxon>
        <taxon>Lysobacter</taxon>
    </lineage>
</organism>